<dbReference type="Proteomes" id="UP000193355">
    <property type="component" value="Unassembled WGS sequence"/>
</dbReference>
<dbReference type="Gene3D" id="3.50.30.50">
    <property type="entry name" value="Putative cyclase"/>
    <property type="match status" value="1"/>
</dbReference>
<sequence length="211" mass="22916">MKTIDLTHTIKENMPVYPGTEPPTIVKATSVEVEGFAEKLLTLFSHTGTHMDAPAHMLKEGACLDQMEVSTFMGKAVLVDTIDIPGKEVELEDLLPFKAALDESDYLILRTGWSRFWGTDDYFGPFPVLSQEAAKWVSERGLKGIGVDAISVDPIDSTVLPNHLILLGSGMVIVENLTGLDDMPDSFTICCLPIKIGQADGAPIRAIGMVQ</sequence>
<keyword evidence="2" id="KW-1185">Reference proteome</keyword>
<dbReference type="GO" id="GO:0019441">
    <property type="term" value="P:L-tryptophan catabolic process to kynurenine"/>
    <property type="evidence" value="ECO:0007669"/>
    <property type="project" value="InterPro"/>
</dbReference>
<evidence type="ECO:0000313" key="2">
    <source>
        <dbReference type="Proteomes" id="UP000193355"/>
    </source>
</evidence>
<reference evidence="2" key="1">
    <citation type="submission" date="2017-04" db="EMBL/GenBank/DDBJ databases">
        <authorList>
            <person name="Varghese N."/>
            <person name="Submissions S."/>
        </authorList>
    </citation>
    <scope>NUCLEOTIDE SEQUENCE [LARGE SCALE GENOMIC DNA]</scope>
    <source>
        <strain evidence="2">USBA 82</strain>
    </source>
</reference>
<dbReference type="PANTHER" id="PTHR31118:SF12">
    <property type="entry name" value="CYCLASE-LIKE PROTEIN 2"/>
    <property type="match status" value="1"/>
</dbReference>
<dbReference type="SUPFAM" id="SSF102198">
    <property type="entry name" value="Putative cyclase"/>
    <property type="match status" value="1"/>
</dbReference>
<dbReference type="EMBL" id="FXBB01000020">
    <property type="protein sequence ID" value="SMG35382.1"/>
    <property type="molecule type" value="Genomic_DNA"/>
</dbReference>
<dbReference type="GO" id="GO:0004061">
    <property type="term" value="F:arylformamidase activity"/>
    <property type="evidence" value="ECO:0007669"/>
    <property type="project" value="InterPro"/>
</dbReference>
<dbReference type="RefSeq" id="WP_085544903.1">
    <property type="nucleotide sequence ID" value="NZ_FXBB01000020.1"/>
</dbReference>
<dbReference type="Pfam" id="PF04199">
    <property type="entry name" value="Cyclase"/>
    <property type="match status" value="1"/>
</dbReference>
<name>A0A1X7K461_9BACT</name>
<accession>A0A1X7K461</accession>
<dbReference type="OrthoDB" id="9796085at2"/>
<evidence type="ECO:0000313" key="1">
    <source>
        <dbReference type="EMBL" id="SMG35382.1"/>
    </source>
</evidence>
<proteinExistence type="predicted"/>
<dbReference type="PANTHER" id="PTHR31118">
    <property type="entry name" value="CYCLASE-LIKE PROTEIN 2"/>
    <property type="match status" value="1"/>
</dbReference>
<dbReference type="InterPro" id="IPR037175">
    <property type="entry name" value="KFase_sf"/>
</dbReference>
<dbReference type="InterPro" id="IPR007325">
    <property type="entry name" value="KFase/CYL"/>
</dbReference>
<protein>
    <submittedName>
        <fullName evidence="1">Kynurenine formamidase</fullName>
    </submittedName>
</protein>
<gene>
    <name evidence="1" type="ORF">SAMN06275492_12043</name>
</gene>
<dbReference type="STRING" id="561720.SAMN06275492_12043"/>
<dbReference type="AlphaFoldDB" id="A0A1X7K461"/>
<organism evidence="1 2">
    <name type="scientific">Dethiosulfovibrio salsuginis</name>
    <dbReference type="NCBI Taxonomy" id="561720"/>
    <lineage>
        <taxon>Bacteria</taxon>
        <taxon>Thermotogati</taxon>
        <taxon>Synergistota</taxon>
        <taxon>Synergistia</taxon>
        <taxon>Synergistales</taxon>
        <taxon>Dethiosulfovibrionaceae</taxon>
        <taxon>Dethiosulfovibrio</taxon>
    </lineage>
</organism>